<protein>
    <recommendedName>
        <fullName evidence="3">F-box domain-containing protein</fullName>
    </recommendedName>
</protein>
<evidence type="ECO:0000313" key="1">
    <source>
        <dbReference type="EMBL" id="KAJ7769165.1"/>
    </source>
</evidence>
<keyword evidence="2" id="KW-1185">Reference proteome</keyword>
<evidence type="ECO:0008006" key="3">
    <source>
        <dbReference type="Google" id="ProtNLM"/>
    </source>
</evidence>
<comment type="caution">
    <text evidence="1">The sequence shown here is derived from an EMBL/GenBank/DDBJ whole genome shotgun (WGS) entry which is preliminary data.</text>
</comment>
<organism evidence="1 2">
    <name type="scientific">Mycena maculata</name>
    <dbReference type="NCBI Taxonomy" id="230809"/>
    <lineage>
        <taxon>Eukaryota</taxon>
        <taxon>Fungi</taxon>
        <taxon>Dikarya</taxon>
        <taxon>Basidiomycota</taxon>
        <taxon>Agaricomycotina</taxon>
        <taxon>Agaricomycetes</taxon>
        <taxon>Agaricomycetidae</taxon>
        <taxon>Agaricales</taxon>
        <taxon>Marasmiineae</taxon>
        <taxon>Mycenaceae</taxon>
        <taxon>Mycena</taxon>
    </lineage>
</organism>
<sequence>MSAYAFGCFTDGTPTSERFDARDLTVSPGTRHHMLLTSNETPIESDLDTINRILSKADARLAYLDHAISRLQDGLADLEEERTWISGFRMLNKGILSPLRRMPPEILCEIFAYTLPVPSADAAVCAPLNLSASPWVLTHISSRWRTMALSIPSLWSQLVINYQEESAYHPSSPMVDAQIRRAHDQKLHIAFYGRENLDARPQVAMLEVLMQHSLRWEVLTLGLTSGLVPLLPALRDRVPSLARLWIQWDVAESQRGVQSINCFQTAPCLLDVGICNEYRAIPVLIPAHQLTRYELDAPWEIHWSILLLALNLVEANITLSFDRDPWPTLGETAALLHLRRLCVAQSEVLHYLKTPSLDGLALAIREQGPDVFVPLESLIIHSACSLRALTLIGYPPASATTGVLEKYPSITKLSIISEPGYGAPDTCSNALNALVSHLVVPDPVGTPSRPLIPLIAPQLSEIYVGCQNGPLIRVYT</sequence>
<dbReference type="AlphaFoldDB" id="A0AAD7NPM9"/>
<reference evidence="1" key="1">
    <citation type="submission" date="2023-03" db="EMBL/GenBank/DDBJ databases">
        <title>Massive genome expansion in bonnet fungi (Mycena s.s.) driven by repeated elements and novel gene families across ecological guilds.</title>
        <authorList>
            <consortium name="Lawrence Berkeley National Laboratory"/>
            <person name="Harder C.B."/>
            <person name="Miyauchi S."/>
            <person name="Viragh M."/>
            <person name="Kuo A."/>
            <person name="Thoen E."/>
            <person name="Andreopoulos B."/>
            <person name="Lu D."/>
            <person name="Skrede I."/>
            <person name="Drula E."/>
            <person name="Henrissat B."/>
            <person name="Morin E."/>
            <person name="Kohler A."/>
            <person name="Barry K."/>
            <person name="LaButti K."/>
            <person name="Morin E."/>
            <person name="Salamov A."/>
            <person name="Lipzen A."/>
            <person name="Mereny Z."/>
            <person name="Hegedus B."/>
            <person name="Baldrian P."/>
            <person name="Stursova M."/>
            <person name="Weitz H."/>
            <person name="Taylor A."/>
            <person name="Grigoriev I.V."/>
            <person name="Nagy L.G."/>
            <person name="Martin F."/>
            <person name="Kauserud H."/>
        </authorList>
    </citation>
    <scope>NUCLEOTIDE SEQUENCE</scope>
    <source>
        <strain evidence="1">CBHHK188m</strain>
    </source>
</reference>
<dbReference type="EMBL" id="JARJLG010000026">
    <property type="protein sequence ID" value="KAJ7769165.1"/>
    <property type="molecule type" value="Genomic_DNA"/>
</dbReference>
<name>A0AAD7NPM9_9AGAR</name>
<evidence type="ECO:0000313" key="2">
    <source>
        <dbReference type="Proteomes" id="UP001215280"/>
    </source>
</evidence>
<accession>A0AAD7NPM9</accession>
<gene>
    <name evidence="1" type="ORF">DFH07DRAFT_880567</name>
</gene>
<proteinExistence type="predicted"/>
<dbReference type="Proteomes" id="UP001215280">
    <property type="component" value="Unassembled WGS sequence"/>
</dbReference>